<dbReference type="RefSeq" id="XP_021875259.1">
    <property type="nucleotide sequence ID" value="XM_022030804.1"/>
</dbReference>
<feature type="compositionally biased region" description="Low complexity" evidence="1">
    <location>
        <begin position="31"/>
        <end position="60"/>
    </location>
</feature>
<gene>
    <name evidence="2" type="ORF">BCR41DRAFT_426962</name>
</gene>
<evidence type="ECO:0000313" key="2">
    <source>
        <dbReference type="EMBL" id="ORY94316.1"/>
    </source>
</evidence>
<feature type="compositionally biased region" description="Polar residues" evidence="1">
    <location>
        <begin position="1"/>
        <end position="19"/>
    </location>
</feature>
<accession>A0A1Y2G596</accession>
<reference evidence="2 3" key="1">
    <citation type="submission" date="2016-07" db="EMBL/GenBank/DDBJ databases">
        <title>Pervasive Adenine N6-methylation of Active Genes in Fungi.</title>
        <authorList>
            <consortium name="DOE Joint Genome Institute"/>
            <person name="Mondo S.J."/>
            <person name="Dannebaum R.O."/>
            <person name="Kuo R.C."/>
            <person name="Labutti K."/>
            <person name="Haridas S."/>
            <person name="Kuo A."/>
            <person name="Salamov A."/>
            <person name="Ahrendt S.R."/>
            <person name="Lipzen A."/>
            <person name="Sullivan W."/>
            <person name="Andreopoulos W.B."/>
            <person name="Clum A."/>
            <person name="Lindquist E."/>
            <person name="Daum C."/>
            <person name="Ramamoorthy G.K."/>
            <person name="Gryganskyi A."/>
            <person name="Culley D."/>
            <person name="Magnuson J.K."/>
            <person name="James T.Y."/>
            <person name="O'Malley M.A."/>
            <person name="Stajich J.E."/>
            <person name="Spatafora J.W."/>
            <person name="Visel A."/>
            <person name="Grigoriev I.V."/>
        </authorList>
    </citation>
    <scope>NUCLEOTIDE SEQUENCE [LARGE SCALE GENOMIC DNA]</scope>
    <source>
        <strain evidence="2 3">NRRL 3116</strain>
    </source>
</reference>
<comment type="caution">
    <text evidence="2">The sequence shown here is derived from an EMBL/GenBank/DDBJ whole genome shotgun (WGS) entry which is preliminary data.</text>
</comment>
<dbReference type="EMBL" id="MCFF01000089">
    <property type="protein sequence ID" value="ORY94316.1"/>
    <property type="molecule type" value="Genomic_DNA"/>
</dbReference>
<feature type="region of interest" description="Disordered" evidence="1">
    <location>
        <begin position="1"/>
        <end position="71"/>
    </location>
</feature>
<sequence>MTDTSFLTPPLSPKSNPSMSLPAVADQSIATDLSDSTASLTSTSSSSSSLDSKTVTDTSTPTLSASAHNEDSQHHPLAQILGLYHKATSTFLLRQLAAAYTTSLEALELLARTNQDYGLDHSPDLSTRRSFFVLKQKLWILHATIFGAVLSDRASAQAAAAAATAGNNYSNSYASSTLLSSSRKRISGSIKDSPEKLVKDLWRRLVDDYGGLEGDVDGQIMVSFTLLCINQKLYALARQIVEAYLATIPDDMLIHLETAAGVSLTHEEIAASGQKDPLMTNYERLVELYLIHVLAKLGEWDCATNFLQFNSVLSDSTKKTYGKILDRLHQKSLRPKKAIAKQPQQQSSGALEAKSLSTSASPSAASTSFSSPTLSSTSTMGSLAATAANSIDSTPDLLPVSNAEANGVKKSVSGGASPSPIVKTKLVTSPKQGVKTNGGSAAVSVLTMQAKLMALMQHYVEMVKKASNQMGTNQLMVIVGLVVFLGTLSRNRVKASEYFKAGMAKVMQTIRMGTTVTGI</sequence>
<dbReference type="OrthoDB" id="3981028at2759"/>
<dbReference type="Proteomes" id="UP000193648">
    <property type="component" value="Unassembled WGS sequence"/>
</dbReference>
<feature type="region of interest" description="Disordered" evidence="1">
    <location>
        <begin position="334"/>
        <end position="375"/>
    </location>
</feature>
<evidence type="ECO:0000256" key="1">
    <source>
        <dbReference type="SAM" id="MobiDB-lite"/>
    </source>
</evidence>
<dbReference type="InParanoid" id="A0A1Y2G596"/>
<organism evidence="2 3">
    <name type="scientific">Lobosporangium transversale</name>
    <dbReference type="NCBI Taxonomy" id="64571"/>
    <lineage>
        <taxon>Eukaryota</taxon>
        <taxon>Fungi</taxon>
        <taxon>Fungi incertae sedis</taxon>
        <taxon>Mucoromycota</taxon>
        <taxon>Mortierellomycotina</taxon>
        <taxon>Mortierellomycetes</taxon>
        <taxon>Mortierellales</taxon>
        <taxon>Mortierellaceae</taxon>
        <taxon>Lobosporangium</taxon>
    </lineage>
</organism>
<feature type="compositionally biased region" description="Low complexity" evidence="1">
    <location>
        <begin position="355"/>
        <end position="375"/>
    </location>
</feature>
<evidence type="ECO:0000313" key="3">
    <source>
        <dbReference type="Proteomes" id="UP000193648"/>
    </source>
</evidence>
<keyword evidence="3" id="KW-1185">Reference proteome</keyword>
<protein>
    <submittedName>
        <fullName evidence="2">Uncharacterized protein</fullName>
    </submittedName>
</protein>
<dbReference type="GeneID" id="33572645"/>
<dbReference type="STRING" id="64571.A0A1Y2G596"/>
<proteinExistence type="predicted"/>
<dbReference type="AlphaFoldDB" id="A0A1Y2G596"/>
<name>A0A1Y2G596_9FUNG</name>